<evidence type="ECO:0000256" key="1">
    <source>
        <dbReference type="ARBA" id="ARBA00004123"/>
    </source>
</evidence>
<evidence type="ECO:0000256" key="2">
    <source>
        <dbReference type="ARBA" id="ARBA00011738"/>
    </source>
</evidence>
<dbReference type="GO" id="GO:0046983">
    <property type="term" value="F:protein dimerization activity"/>
    <property type="evidence" value="ECO:0007669"/>
    <property type="project" value="InterPro"/>
</dbReference>
<evidence type="ECO:0000313" key="9">
    <source>
        <dbReference type="EMBL" id="KAF5728983.1"/>
    </source>
</evidence>
<accession>A0A7J7C4D1</accession>
<dbReference type="GO" id="GO:0005634">
    <property type="term" value="C:nucleus"/>
    <property type="evidence" value="ECO:0007669"/>
    <property type="project" value="UniProtKB-SubCell"/>
</dbReference>
<protein>
    <submittedName>
        <fullName evidence="9">Transcription factor bHLH</fullName>
    </submittedName>
</protein>
<dbReference type="PANTHER" id="PTHR16223">
    <property type="entry name" value="TRANSCRIPTION FACTOR BHLH83-RELATED"/>
    <property type="match status" value="1"/>
</dbReference>
<reference evidence="9 10" key="1">
    <citation type="journal article" date="2020" name="Nat. Commun.">
        <title>Genome of Tripterygium wilfordii and identification of cytochrome P450 involved in triptolide biosynthesis.</title>
        <authorList>
            <person name="Tu L."/>
            <person name="Su P."/>
            <person name="Zhang Z."/>
            <person name="Gao L."/>
            <person name="Wang J."/>
            <person name="Hu T."/>
            <person name="Zhou J."/>
            <person name="Zhang Y."/>
            <person name="Zhao Y."/>
            <person name="Liu Y."/>
            <person name="Song Y."/>
            <person name="Tong Y."/>
            <person name="Lu Y."/>
            <person name="Yang J."/>
            <person name="Xu C."/>
            <person name="Jia M."/>
            <person name="Peters R.J."/>
            <person name="Huang L."/>
            <person name="Gao W."/>
        </authorList>
    </citation>
    <scope>NUCLEOTIDE SEQUENCE [LARGE SCALE GENOMIC DNA]</scope>
    <source>
        <strain evidence="10">cv. XIE 37</strain>
        <tissue evidence="9">Leaf</tissue>
    </source>
</reference>
<evidence type="ECO:0000259" key="8">
    <source>
        <dbReference type="PROSITE" id="PS50888"/>
    </source>
</evidence>
<dbReference type="AlphaFoldDB" id="A0A7J7C4D1"/>
<feature type="region of interest" description="Disordered" evidence="7">
    <location>
        <begin position="161"/>
        <end position="181"/>
    </location>
</feature>
<dbReference type="GO" id="GO:0000981">
    <property type="term" value="F:DNA-binding transcription factor activity, RNA polymerase II-specific"/>
    <property type="evidence" value="ECO:0007669"/>
    <property type="project" value="TreeGrafter"/>
</dbReference>
<dbReference type="CDD" id="cd11393">
    <property type="entry name" value="bHLH_AtbHLH_like"/>
    <property type="match status" value="1"/>
</dbReference>
<evidence type="ECO:0000313" key="10">
    <source>
        <dbReference type="Proteomes" id="UP000593562"/>
    </source>
</evidence>
<dbReference type="EMBL" id="JAAARO010000021">
    <property type="protein sequence ID" value="KAF5728983.1"/>
    <property type="molecule type" value="Genomic_DNA"/>
</dbReference>
<keyword evidence="10" id="KW-1185">Reference proteome</keyword>
<dbReference type="InterPro" id="IPR045239">
    <property type="entry name" value="bHLH95_bHLH"/>
</dbReference>
<evidence type="ECO:0000256" key="7">
    <source>
        <dbReference type="SAM" id="MobiDB-lite"/>
    </source>
</evidence>
<dbReference type="InterPro" id="IPR045843">
    <property type="entry name" value="IND-like"/>
</dbReference>
<dbReference type="InParanoid" id="A0A7J7C4D1"/>
<dbReference type="PROSITE" id="PS50888">
    <property type="entry name" value="BHLH"/>
    <property type="match status" value="1"/>
</dbReference>
<sequence length="297" mass="32918">MNQEFCLDQQRQNSINTRSNCTTSCESLSAGFPVSATASYGYNSTVIQSLLFEPADDPQSAHQSLFNNYPSNYGTDLNDQLMPASWPQLSPNNYLKPSLPKQLQPTSLHFTNNKPFLVSSSGTALNDEKAARFFHSTQQAQFLGPSTFEKKPDCSTLATTVNKGSSNEPAFKRPRMETPSPLPTFKVRKEKLGDRITALQQLVSPFGKTDTASVLHEAIDYIKFLHDQVNVLSTPYMKNGHPIQQVQQSFDKLNSSEGVKQDLKSRGLCLVPISSTFPVSNETSADFWTPTFGGTFR</sequence>
<keyword evidence="6" id="KW-0539">Nucleus</keyword>
<proteinExistence type="predicted"/>
<keyword evidence="3" id="KW-0805">Transcription regulation</keyword>
<keyword evidence="4" id="KW-0238">DNA-binding</keyword>
<dbReference type="InterPro" id="IPR036638">
    <property type="entry name" value="HLH_DNA-bd_sf"/>
</dbReference>
<evidence type="ECO:0000256" key="6">
    <source>
        <dbReference type="ARBA" id="ARBA00023242"/>
    </source>
</evidence>
<evidence type="ECO:0000256" key="5">
    <source>
        <dbReference type="ARBA" id="ARBA00023163"/>
    </source>
</evidence>
<comment type="subunit">
    <text evidence="2">Homodimer.</text>
</comment>
<evidence type="ECO:0000256" key="3">
    <source>
        <dbReference type="ARBA" id="ARBA00023015"/>
    </source>
</evidence>
<comment type="subcellular location">
    <subcellularLocation>
        <location evidence="1">Nucleus</location>
    </subcellularLocation>
</comment>
<dbReference type="GO" id="GO:0000978">
    <property type="term" value="F:RNA polymerase II cis-regulatory region sequence-specific DNA binding"/>
    <property type="evidence" value="ECO:0007669"/>
    <property type="project" value="TreeGrafter"/>
</dbReference>
<organism evidence="9 10">
    <name type="scientific">Tripterygium wilfordii</name>
    <name type="common">Thunder God vine</name>
    <dbReference type="NCBI Taxonomy" id="458696"/>
    <lineage>
        <taxon>Eukaryota</taxon>
        <taxon>Viridiplantae</taxon>
        <taxon>Streptophyta</taxon>
        <taxon>Embryophyta</taxon>
        <taxon>Tracheophyta</taxon>
        <taxon>Spermatophyta</taxon>
        <taxon>Magnoliopsida</taxon>
        <taxon>eudicotyledons</taxon>
        <taxon>Gunneridae</taxon>
        <taxon>Pentapetalae</taxon>
        <taxon>rosids</taxon>
        <taxon>fabids</taxon>
        <taxon>Celastrales</taxon>
        <taxon>Celastraceae</taxon>
        <taxon>Tripterygium</taxon>
    </lineage>
</organism>
<dbReference type="FunCoup" id="A0A7J7C4D1">
    <property type="interactions" value="312"/>
</dbReference>
<comment type="caution">
    <text evidence="9">The sequence shown here is derived from an EMBL/GenBank/DDBJ whole genome shotgun (WGS) entry which is preliminary data.</text>
</comment>
<dbReference type="Proteomes" id="UP000593562">
    <property type="component" value="Unassembled WGS sequence"/>
</dbReference>
<keyword evidence="5" id="KW-0804">Transcription</keyword>
<feature type="domain" description="BHLH" evidence="8">
    <location>
        <begin position="176"/>
        <end position="225"/>
    </location>
</feature>
<dbReference type="Gene3D" id="4.10.280.10">
    <property type="entry name" value="Helix-loop-helix DNA-binding domain"/>
    <property type="match status" value="1"/>
</dbReference>
<dbReference type="InterPro" id="IPR011598">
    <property type="entry name" value="bHLH_dom"/>
</dbReference>
<dbReference type="PANTHER" id="PTHR16223:SF238">
    <property type="entry name" value="TRANSCRIPTION FACTOR BHLH114"/>
    <property type="match status" value="1"/>
</dbReference>
<dbReference type="FunFam" id="4.10.280.10:FF:000032">
    <property type="entry name" value="Transcription factor bHLH123 family"/>
    <property type="match status" value="1"/>
</dbReference>
<gene>
    <name evidence="9" type="ORF">HS088_TW21G01140</name>
</gene>
<name>A0A7J7C4D1_TRIWF</name>
<dbReference type="SUPFAM" id="SSF47459">
    <property type="entry name" value="HLH, helix-loop-helix DNA-binding domain"/>
    <property type="match status" value="1"/>
</dbReference>
<evidence type="ECO:0000256" key="4">
    <source>
        <dbReference type="ARBA" id="ARBA00023125"/>
    </source>
</evidence>